<gene>
    <name evidence="8" type="ORF">RS030_81290</name>
</gene>
<dbReference type="PROSITE" id="PS01359">
    <property type="entry name" value="ZF_PHD_1"/>
    <property type="match status" value="1"/>
</dbReference>
<dbReference type="InterPro" id="IPR019786">
    <property type="entry name" value="Zinc_finger_PHD-type_CS"/>
</dbReference>
<dbReference type="EMBL" id="JAWDEY010000036">
    <property type="protein sequence ID" value="KAK6587618.1"/>
    <property type="molecule type" value="Genomic_DNA"/>
</dbReference>
<evidence type="ECO:0000259" key="6">
    <source>
        <dbReference type="PROSITE" id="PS50016"/>
    </source>
</evidence>
<sequence length="712" mass="82199">MLNNSKNYKDSNTDLNTQVQNEVERDLNQIAYPLYHGHSQYSEILPITQERPINNQLESLNSIEFLNQNNSASTIDEIHNQNYISLEALKGKMSQEINYEEKIKSKKDSNLKWQDGKVSIKKGKVKVSCNYAFTPTRSSLRVRCIYCRKIYSSVKGFINHRGKCSHFKMPQNNILDYSQMNPNYPANMFNFFNVTQLDKPDLNLQNRSIFNNGLNTQQTENSQQNTQLNCLEIKKFMDNVNPFPINNIFCNKNTLDEVNSVNTLSNKNNTYQDKNVETDIENNTQYKSKFSGEEFHSFDSNSPKNSGLNQINSNNKSNNFENFKLHLYAAISCLPIELLVKIIQRRNPRLMGTLNGREQKIERDKMIDIIFSEITSKKNIDTSNKIDLSCEKEEKTNLDDSNGSNVEDNSYSSVDENLESNTTAANNEIYDDIFLLNIPTFFRHSFPKNQEIKCYICKSTNKDSILMCENCGYTYHKKCQNNPIEHKKNDWFCDHCVEYGNNLILGSKFQVGELVWTNYKGVTWPGQIIGIINQKFELILFHIEKKLERNSNEIQTWAEGLSNIDGLACKGAFIRETQFAVMHWQSVYKGLKYYTNSLRSKPRRLPSISSKNCKQNKTGKKRKGVCCENVSSSVPVVNHPLPLSIKDDYEADKHISDNIQENSRHGLKNENTSFDNDVTEENMNKKLTKESEYNKFSQTQLGRTIYSDISDC</sequence>
<dbReference type="PROSITE" id="PS50081">
    <property type="entry name" value="ZF_DAG_PE_2"/>
    <property type="match status" value="1"/>
</dbReference>
<dbReference type="InterPro" id="IPR001965">
    <property type="entry name" value="Znf_PHD"/>
</dbReference>
<evidence type="ECO:0000256" key="3">
    <source>
        <dbReference type="ARBA" id="ARBA00022833"/>
    </source>
</evidence>
<dbReference type="Gene3D" id="3.30.40.10">
    <property type="entry name" value="Zinc/RING finger domain, C3HC4 (zinc finger)"/>
    <property type="match status" value="1"/>
</dbReference>
<comment type="caution">
    <text evidence="8">The sequence shown here is derived from an EMBL/GenBank/DDBJ whole genome shotgun (WGS) entry which is preliminary data.</text>
</comment>
<evidence type="ECO:0000256" key="4">
    <source>
        <dbReference type="PROSITE-ProRule" id="PRU00146"/>
    </source>
</evidence>
<feature type="region of interest" description="Disordered" evidence="5">
    <location>
        <begin position="293"/>
        <end position="313"/>
    </location>
</feature>
<evidence type="ECO:0000256" key="1">
    <source>
        <dbReference type="ARBA" id="ARBA00022723"/>
    </source>
</evidence>
<dbReference type="SMART" id="SM00249">
    <property type="entry name" value="PHD"/>
    <property type="match status" value="1"/>
</dbReference>
<evidence type="ECO:0000313" key="9">
    <source>
        <dbReference type="Proteomes" id="UP001311799"/>
    </source>
</evidence>
<evidence type="ECO:0000313" key="8">
    <source>
        <dbReference type="EMBL" id="KAK6587618.1"/>
    </source>
</evidence>
<evidence type="ECO:0000259" key="7">
    <source>
        <dbReference type="PROSITE" id="PS50081"/>
    </source>
</evidence>
<evidence type="ECO:0000256" key="5">
    <source>
        <dbReference type="SAM" id="MobiDB-lite"/>
    </source>
</evidence>
<evidence type="ECO:0000256" key="2">
    <source>
        <dbReference type="ARBA" id="ARBA00022771"/>
    </source>
</evidence>
<feature type="compositionally biased region" description="Polar residues" evidence="5">
    <location>
        <begin position="298"/>
        <end position="311"/>
    </location>
</feature>
<reference evidence="8 9" key="1">
    <citation type="submission" date="2023-10" db="EMBL/GenBank/DDBJ databases">
        <title>Comparative genomics analysis reveals potential genetic determinants of host preference in Cryptosporidium xiaoi.</title>
        <authorList>
            <person name="Xiao L."/>
            <person name="Li J."/>
        </authorList>
    </citation>
    <scope>NUCLEOTIDE SEQUENCE [LARGE SCALE GENOMIC DNA]</scope>
    <source>
        <strain evidence="8 9">52996</strain>
    </source>
</reference>
<dbReference type="GO" id="GO:0008270">
    <property type="term" value="F:zinc ion binding"/>
    <property type="evidence" value="ECO:0007669"/>
    <property type="project" value="UniProtKB-KW"/>
</dbReference>
<keyword evidence="1" id="KW-0479">Metal-binding</keyword>
<dbReference type="Pfam" id="PF00628">
    <property type="entry name" value="PHD"/>
    <property type="match status" value="1"/>
</dbReference>
<feature type="domain" description="PHD-type" evidence="6">
    <location>
        <begin position="451"/>
        <end position="499"/>
    </location>
</feature>
<name>A0AAV9XS89_9CRYT</name>
<dbReference type="InterPro" id="IPR013083">
    <property type="entry name" value="Znf_RING/FYVE/PHD"/>
</dbReference>
<dbReference type="InterPro" id="IPR019787">
    <property type="entry name" value="Znf_PHD-finger"/>
</dbReference>
<keyword evidence="2 4" id="KW-0863">Zinc-finger</keyword>
<dbReference type="PROSITE" id="PS50016">
    <property type="entry name" value="ZF_PHD_2"/>
    <property type="match status" value="1"/>
</dbReference>
<dbReference type="InterPro" id="IPR011011">
    <property type="entry name" value="Znf_FYVE_PHD"/>
</dbReference>
<dbReference type="AlphaFoldDB" id="A0AAV9XS89"/>
<organism evidence="8 9">
    <name type="scientific">Cryptosporidium xiaoi</name>
    <dbReference type="NCBI Taxonomy" id="659607"/>
    <lineage>
        <taxon>Eukaryota</taxon>
        <taxon>Sar</taxon>
        <taxon>Alveolata</taxon>
        <taxon>Apicomplexa</taxon>
        <taxon>Conoidasida</taxon>
        <taxon>Coccidia</taxon>
        <taxon>Eucoccidiorida</taxon>
        <taxon>Eimeriorina</taxon>
        <taxon>Cryptosporidiidae</taxon>
        <taxon>Cryptosporidium</taxon>
    </lineage>
</organism>
<protein>
    <submittedName>
        <fullName evidence="8">PHD finger containing</fullName>
    </submittedName>
</protein>
<dbReference type="InterPro" id="IPR002219">
    <property type="entry name" value="PKC_DAG/PE"/>
</dbReference>
<feature type="domain" description="Phorbol-ester/DAG-type" evidence="7">
    <location>
        <begin position="443"/>
        <end position="493"/>
    </location>
</feature>
<keyword evidence="9" id="KW-1185">Reference proteome</keyword>
<proteinExistence type="predicted"/>
<keyword evidence="3" id="KW-0862">Zinc</keyword>
<dbReference type="Proteomes" id="UP001311799">
    <property type="component" value="Unassembled WGS sequence"/>
</dbReference>
<accession>A0AAV9XS89</accession>
<dbReference type="SUPFAM" id="SSF57903">
    <property type="entry name" value="FYVE/PHD zinc finger"/>
    <property type="match status" value="1"/>
</dbReference>